<organism evidence="13 14">
    <name type="scientific">Adineta ricciae</name>
    <name type="common">Rotifer</name>
    <dbReference type="NCBI Taxonomy" id="249248"/>
    <lineage>
        <taxon>Eukaryota</taxon>
        <taxon>Metazoa</taxon>
        <taxon>Spiralia</taxon>
        <taxon>Gnathifera</taxon>
        <taxon>Rotifera</taxon>
        <taxon>Eurotatoria</taxon>
        <taxon>Bdelloidea</taxon>
        <taxon>Adinetida</taxon>
        <taxon>Adinetidae</taxon>
        <taxon>Adineta</taxon>
    </lineage>
</organism>
<proteinExistence type="predicted"/>
<dbReference type="OrthoDB" id="29460at2759"/>
<dbReference type="PANTHER" id="PTHR15071:SF29">
    <property type="entry name" value="CATION-DEPENDENT MANNOSE-6-PHOSPHATE RECEPTOR"/>
    <property type="match status" value="1"/>
</dbReference>
<evidence type="ECO:0000256" key="3">
    <source>
        <dbReference type="ARBA" id="ARBA00022692"/>
    </source>
</evidence>
<keyword evidence="14" id="KW-1185">Reference proteome</keyword>
<keyword evidence="4 10" id="KW-0732">Signal</keyword>
<dbReference type="Pfam" id="PF02157">
    <property type="entry name" value="Man-6-P_recep"/>
    <property type="match status" value="1"/>
</dbReference>
<evidence type="ECO:0000313" key="14">
    <source>
        <dbReference type="Proteomes" id="UP000663828"/>
    </source>
</evidence>
<gene>
    <name evidence="12" type="ORF">EDS130_LOCUS4243</name>
    <name evidence="13" type="ORF">XAT740_LOCUS10923</name>
</gene>
<keyword evidence="2" id="KW-0813">Transport</keyword>
<keyword evidence="8" id="KW-0325">Glycoprotein</keyword>
<sequence>MRVAFILIVYCSLVCGDCNFHADTHMQPIQETMKKWKIYGTEMTVSSNEVTYSIGICRSPSNAANDTAIVQKGANFSFVIGRLDPVNLVSGDGWIQLTYEKGDPYNNICDNVTRQASIMFICGTNMTTITIRQQNTYADIHCNYMFQLQVPEMCPPVVIVEESKKLSGGAIFLIIVFSIAAAYLILGGIYMHVKRGARGLDRIPHLNMWRTFGGLAADGCDFCCRCDRPSPRAGYFLDESGPDFRGDDDILSP</sequence>
<keyword evidence="7" id="KW-1015">Disulfide bond</keyword>
<evidence type="ECO:0000256" key="4">
    <source>
        <dbReference type="ARBA" id="ARBA00022729"/>
    </source>
</evidence>
<dbReference type="EMBL" id="CAJNOR010000590">
    <property type="protein sequence ID" value="CAF0955965.1"/>
    <property type="molecule type" value="Genomic_DNA"/>
</dbReference>
<dbReference type="GO" id="GO:0019904">
    <property type="term" value="F:protein domain specific binding"/>
    <property type="evidence" value="ECO:0007669"/>
    <property type="project" value="InterPro"/>
</dbReference>
<protein>
    <recommendedName>
        <fullName evidence="11">MRH domain-containing protein</fullName>
    </recommendedName>
</protein>
<dbReference type="GO" id="GO:0006622">
    <property type="term" value="P:protein targeting to lysosome"/>
    <property type="evidence" value="ECO:0007669"/>
    <property type="project" value="InterPro"/>
</dbReference>
<dbReference type="GO" id="GO:0005802">
    <property type="term" value="C:trans-Golgi network"/>
    <property type="evidence" value="ECO:0007669"/>
    <property type="project" value="TreeGrafter"/>
</dbReference>
<evidence type="ECO:0000256" key="2">
    <source>
        <dbReference type="ARBA" id="ARBA00022448"/>
    </source>
</evidence>
<feature type="transmembrane region" description="Helical" evidence="9">
    <location>
        <begin position="170"/>
        <end position="193"/>
    </location>
</feature>
<feature type="domain" description="MRH" evidence="11">
    <location>
        <begin position="16"/>
        <end position="156"/>
    </location>
</feature>
<dbReference type="Gene3D" id="2.70.130.10">
    <property type="entry name" value="Mannose-6-phosphate receptor binding domain"/>
    <property type="match status" value="1"/>
</dbReference>
<feature type="chain" id="PRO_5035600034" description="MRH domain-containing protein" evidence="10">
    <location>
        <begin position="17"/>
        <end position="253"/>
    </location>
</feature>
<dbReference type="Proteomes" id="UP000663828">
    <property type="component" value="Unassembled WGS sequence"/>
</dbReference>
<evidence type="ECO:0000313" key="12">
    <source>
        <dbReference type="EMBL" id="CAF0788931.1"/>
    </source>
</evidence>
<dbReference type="PANTHER" id="PTHR15071">
    <property type="entry name" value="MANNOSE-6-PHOSPHATE RECEPTOR FAMILY MEMBER"/>
    <property type="match status" value="1"/>
</dbReference>
<dbReference type="AlphaFoldDB" id="A0A814DHZ8"/>
<name>A0A814DHZ8_ADIRI</name>
<keyword evidence="5 9" id="KW-1133">Transmembrane helix</keyword>
<dbReference type="InterPro" id="IPR028927">
    <property type="entry name" value="Man-6-P_rcpt"/>
</dbReference>
<keyword evidence="3 9" id="KW-0812">Transmembrane</keyword>
<evidence type="ECO:0000256" key="10">
    <source>
        <dbReference type="SAM" id="SignalP"/>
    </source>
</evidence>
<evidence type="ECO:0000256" key="1">
    <source>
        <dbReference type="ARBA" id="ARBA00004308"/>
    </source>
</evidence>
<evidence type="ECO:0000256" key="6">
    <source>
        <dbReference type="ARBA" id="ARBA00023136"/>
    </source>
</evidence>
<dbReference type="SUPFAM" id="SSF50911">
    <property type="entry name" value="Mannose 6-phosphate receptor domain"/>
    <property type="match status" value="1"/>
</dbReference>
<comment type="subcellular location">
    <subcellularLocation>
        <location evidence="1">Endomembrane system</location>
    </subcellularLocation>
</comment>
<dbReference type="InterPro" id="IPR000296">
    <property type="entry name" value="Man-6-P_rcpt_cation_dep"/>
</dbReference>
<evidence type="ECO:0000259" key="11">
    <source>
        <dbReference type="PROSITE" id="PS51914"/>
    </source>
</evidence>
<evidence type="ECO:0000256" key="9">
    <source>
        <dbReference type="SAM" id="Phobius"/>
    </source>
</evidence>
<dbReference type="Proteomes" id="UP000663852">
    <property type="component" value="Unassembled WGS sequence"/>
</dbReference>
<dbReference type="InterPro" id="IPR009011">
    <property type="entry name" value="Man6P_isomerase_rcpt-bd_dom_sf"/>
</dbReference>
<evidence type="ECO:0000256" key="5">
    <source>
        <dbReference type="ARBA" id="ARBA00022989"/>
    </source>
</evidence>
<dbReference type="PROSITE" id="PS51914">
    <property type="entry name" value="MRH"/>
    <property type="match status" value="1"/>
</dbReference>
<reference evidence="13" key="1">
    <citation type="submission" date="2021-02" db="EMBL/GenBank/DDBJ databases">
        <authorList>
            <person name="Nowell W R."/>
        </authorList>
    </citation>
    <scope>NUCLEOTIDE SEQUENCE</scope>
</reference>
<dbReference type="InterPro" id="IPR044865">
    <property type="entry name" value="MRH_dom"/>
</dbReference>
<feature type="signal peptide" evidence="10">
    <location>
        <begin position="1"/>
        <end position="16"/>
    </location>
</feature>
<keyword evidence="6 9" id="KW-0472">Membrane</keyword>
<evidence type="ECO:0000256" key="8">
    <source>
        <dbReference type="ARBA" id="ARBA00023180"/>
    </source>
</evidence>
<dbReference type="PRINTS" id="PR00715">
    <property type="entry name" value="MAN6PRECEPTR"/>
</dbReference>
<dbReference type="GO" id="GO:0005768">
    <property type="term" value="C:endosome"/>
    <property type="evidence" value="ECO:0007669"/>
    <property type="project" value="InterPro"/>
</dbReference>
<comment type="caution">
    <text evidence="13">The sequence shown here is derived from an EMBL/GenBank/DDBJ whole genome shotgun (WGS) entry which is preliminary data.</text>
</comment>
<evidence type="ECO:0000313" key="13">
    <source>
        <dbReference type="EMBL" id="CAF0955965.1"/>
    </source>
</evidence>
<dbReference type="EMBL" id="CAJNOJ010000011">
    <property type="protein sequence ID" value="CAF0788931.1"/>
    <property type="molecule type" value="Genomic_DNA"/>
</dbReference>
<accession>A0A814DHZ8</accession>
<evidence type="ECO:0000256" key="7">
    <source>
        <dbReference type="ARBA" id="ARBA00023157"/>
    </source>
</evidence>